<evidence type="ECO:0000313" key="2">
    <source>
        <dbReference type="EMBL" id="HIR58708.1"/>
    </source>
</evidence>
<evidence type="ECO:0000313" key="3">
    <source>
        <dbReference type="Proteomes" id="UP000824232"/>
    </source>
</evidence>
<gene>
    <name evidence="2" type="primary">dinD</name>
    <name evidence="2" type="ORF">IAB38_01520</name>
</gene>
<sequence length="277" mass="32380">MEIKKYNETVFEDIKHIDEYGNEYWLARELQNVLEYKRWDKFCNVINNAKKACENSNYKVFEHFSQVGKTSKMPNGGVKNLLDYKLSRYACYLIVQNADPRKEVVALGQTYFALQTRRQELTEIEYSMLTEDEKRFYQRNLTKKGNYSLNQAAKKAGVKNFDKFHNAGYKGLYNGETADDIAKRKGLRYREDILDNMGSEELATNLFRISQTEARLRKDNIQGEGNANETHYNIGKNIREVIAKNGGTMPECLPTPKKSLKELEKERKYQNKLINLY</sequence>
<organism evidence="2 3">
    <name type="scientific">Candidatus Onthousia excrementipullorum</name>
    <dbReference type="NCBI Taxonomy" id="2840884"/>
    <lineage>
        <taxon>Bacteria</taxon>
        <taxon>Bacillati</taxon>
        <taxon>Bacillota</taxon>
        <taxon>Bacilli</taxon>
        <taxon>Candidatus Onthousia</taxon>
    </lineage>
</organism>
<dbReference type="NCBIfam" id="NF008573">
    <property type="entry name" value="PRK11525.1"/>
    <property type="match status" value="1"/>
</dbReference>
<dbReference type="InterPro" id="IPR003497">
    <property type="entry name" value="BRO_N_domain"/>
</dbReference>
<reference evidence="2" key="2">
    <citation type="journal article" date="2021" name="PeerJ">
        <title>Extensive microbial diversity within the chicken gut microbiome revealed by metagenomics and culture.</title>
        <authorList>
            <person name="Gilroy R."/>
            <person name="Ravi A."/>
            <person name="Getino M."/>
            <person name="Pursley I."/>
            <person name="Horton D.L."/>
            <person name="Alikhan N.F."/>
            <person name="Baker D."/>
            <person name="Gharbi K."/>
            <person name="Hall N."/>
            <person name="Watson M."/>
            <person name="Adriaenssens E.M."/>
            <person name="Foster-Nyarko E."/>
            <person name="Jarju S."/>
            <person name="Secka A."/>
            <person name="Antonio M."/>
            <person name="Oren A."/>
            <person name="Chaudhuri R.R."/>
            <person name="La Ragione R."/>
            <person name="Hildebrand F."/>
            <person name="Pallen M.J."/>
        </authorList>
    </citation>
    <scope>NUCLEOTIDE SEQUENCE</scope>
    <source>
        <strain evidence="2">CHK184-20233</strain>
    </source>
</reference>
<reference evidence="2" key="1">
    <citation type="submission" date="2020-10" db="EMBL/GenBank/DDBJ databases">
        <authorList>
            <person name="Gilroy R."/>
        </authorList>
    </citation>
    <scope>NUCLEOTIDE SEQUENCE</scope>
    <source>
        <strain evidence="2">CHK184-20233</strain>
    </source>
</reference>
<proteinExistence type="predicted"/>
<name>A0A9D1DTH9_9FIRM</name>
<feature type="domain" description="Bro-N" evidence="1">
    <location>
        <begin position="14"/>
        <end position="105"/>
    </location>
</feature>
<dbReference type="EMBL" id="DVHC01000016">
    <property type="protein sequence ID" value="HIR58708.1"/>
    <property type="molecule type" value="Genomic_DNA"/>
</dbReference>
<dbReference type="AlphaFoldDB" id="A0A9D1DTH9"/>
<dbReference type="Proteomes" id="UP000824232">
    <property type="component" value="Unassembled WGS sequence"/>
</dbReference>
<comment type="caution">
    <text evidence="2">The sequence shown here is derived from an EMBL/GenBank/DDBJ whole genome shotgun (WGS) entry which is preliminary data.</text>
</comment>
<evidence type="ECO:0000259" key="1">
    <source>
        <dbReference type="Pfam" id="PF02498"/>
    </source>
</evidence>
<accession>A0A9D1DTH9</accession>
<protein>
    <submittedName>
        <fullName evidence="2">DNA damage-inducible protein D</fullName>
    </submittedName>
</protein>
<dbReference type="Pfam" id="PF02498">
    <property type="entry name" value="Bro-N"/>
    <property type="match status" value="1"/>
</dbReference>